<comment type="subcellular location">
    <subcellularLocation>
        <location evidence="1">Nucleus</location>
    </subcellularLocation>
</comment>
<comment type="caution">
    <text evidence="12">The sequence shown here is derived from an EMBL/GenBank/DDBJ whole genome shotgun (WGS) entry which is preliminary data.</text>
</comment>
<dbReference type="GO" id="GO:0005634">
    <property type="term" value="C:nucleus"/>
    <property type="evidence" value="ECO:0007669"/>
    <property type="project" value="UniProtKB-SubCell"/>
</dbReference>
<evidence type="ECO:0000313" key="12">
    <source>
        <dbReference type="EMBL" id="GMR57005.1"/>
    </source>
</evidence>
<dbReference type="GO" id="GO:0008143">
    <property type="term" value="F:poly(A) binding"/>
    <property type="evidence" value="ECO:0007669"/>
    <property type="project" value="InterPro"/>
</dbReference>
<evidence type="ECO:0000256" key="2">
    <source>
        <dbReference type="ARBA" id="ARBA00008423"/>
    </source>
</evidence>
<dbReference type="GO" id="GO:0043488">
    <property type="term" value="P:regulation of mRNA stability"/>
    <property type="evidence" value="ECO:0007669"/>
    <property type="project" value="InterPro"/>
</dbReference>
<dbReference type="PROSITE" id="PS50103">
    <property type="entry name" value="ZF_C3H1"/>
    <property type="match status" value="1"/>
</dbReference>
<evidence type="ECO:0000256" key="1">
    <source>
        <dbReference type="ARBA" id="ARBA00004123"/>
    </source>
</evidence>
<evidence type="ECO:0000256" key="5">
    <source>
        <dbReference type="ARBA" id="ARBA00022737"/>
    </source>
</evidence>
<feature type="zinc finger region" description="C3H1-type" evidence="9">
    <location>
        <begin position="419"/>
        <end position="444"/>
    </location>
</feature>
<gene>
    <name evidence="12" type="ORF">PMAYCL1PPCAC_27200</name>
</gene>
<dbReference type="Pfam" id="PF14608">
    <property type="entry name" value="zf-CCCH_2"/>
    <property type="match status" value="5"/>
</dbReference>
<dbReference type="GO" id="GO:0008270">
    <property type="term" value="F:zinc ion binding"/>
    <property type="evidence" value="ECO:0007669"/>
    <property type="project" value="UniProtKB-KW"/>
</dbReference>
<dbReference type="AlphaFoldDB" id="A0AAN5D6M0"/>
<keyword evidence="4 9" id="KW-0479">Metal-binding</keyword>
<organism evidence="12 13">
    <name type="scientific">Pristionchus mayeri</name>
    <dbReference type="NCBI Taxonomy" id="1317129"/>
    <lineage>
        <taxon>Eukaryota</taxon>
        <taxon>Metazoa</taxon>
        <taxon>Ecdysozoa</taxon>
        <taxon>Nematoda</taxon>
        <taxon>Chromadorea</taxon>
        <taxon>Rhabditida</taxon>
        <taxon>Rhabditina</taxon>
        <taxon>Diplogasteromorpha</taxon>
        <taxon>Diplogasteroidea</taxon>
        <taxon>Neodiplogasteridae</taxon>
        <taxon>Pristionchus</taxon>
    </lineage>
</organism>
<evidence type="ECO:0000256" key="6">
    <source>
        <dbReference type="ARBA" id="ARBA00022771"/>
    </source>
</evidence>
<keyword evidence="6 9" id="KW-0863">Zinc-finger</keyword>
<feature type="domain" description="C3H1-type" evidence="11">
    <location>
        <begin position="419"/>
        <end position="444"/>
    </location>
</feature>
<reference evidence="13" key="1">
    <citation type="submission" date="2022-10" db="EMBL/GenBank/DDBJ databases">
        <title>Genome assembly of Pristionchus species.</title>
        <authorList>
            <person name="Yoshida K."/>
            <person name="Sommer R.J."/>
        </authorList>
    </citation>
    <scope>NUCLEOTIDE SEQUENCE [LARGE SCALE GENOMIC DNA]</scope>
    <source>
        <strain evidence="13">RS5460</strain>
    </source>
</reference>
<keyword evidence="8" id="KW-0539">Nucleus</keyword>
<dbReference type="GO" id="GO:0005737">
    <property type="term" value="C:cytoplasm"/>
    <property type="evidence" value="ECO:0007669"/>
    <property type="project" value="TreeGrafter"/>
</dbReference>
<evidence type="ECO:0000256" key="9">
    <source>
        <dbReference type="PROSITE-ProRule" id="PRU00723"/>
    </source>
</evidence>
<dbReference type="Gene3D" id="4.10.1000.40">
    <property type="match status" value="1"/>
</dbReference>
<evidence type="ECO:0000259" key="11">
    <source>
        <dbReference type="PROSITE" id="PS50103"/>
    </source>
</evidence>
<evidence type="ECO:0000256" key="4">
    <source>
        <dbReference type="ARBA" id="ARBA00022723"/>
    </source>
</evidence>
<dbReference type="EMBL" id="BTRK01000006">
    <property type="protein sequence ID" value="GMR57005.1"/>
    <property type="molecule type" value="Genomic_DNA"/>
</dbReference>
<keyword evidence="5" id="KW-0677">Repeat</keyword>
<dbReference type="InterPro" id="IPR040366">
    <property type="entry name" value="Nab2/ZC3H14"/>
</dbReference>
<accession>A0AAN5D6M0</accession>
<dbReference type="Gene3D" id="4.10.1000.30">
    <property type="match status" value="2"/>
</dbReference>
<evidence type="ECO:0000313" key="13">
    <source>
        <dbReference type="Proteomes" id="UP001328107"/>
    </source>
</evidence>
<dbReference type="InterPro" id="IPR000571">
    <property type="entry name" value="Znf_CCCH"/>
</dbReference>
<name>A0AAN5D6M0_9BILA</name>
<dbReference type="Proteomes" id="UP001328107">
    <property type="component" value="Unassembled WGS sequence"/>
</dbReference>
<protein>
    <recommendedName>
        <fullName evidence="3">Zinc finger CCCH domain-containing protein 14</fullName>
    </recommendedName>
</protein>
<evidence type="ECO:0000256" key="3">
    <source>
        <dbReference type="ARBA" id="ARBA00015071"/>
    </source>
</evidence>
<evidence type="ECO:0000256" key="8">
    <source>
        <dbReference type="ARBA" id="ARBA00023242"/>
    </source>
</evidence>
<evidence type="ECO:0000256" key="10">
    <source>
        <dbReference type="SAM" id="MobiDB-lite"/>
    </source>
</evidence>
<feature type="region of interest" description="Disordered" evidence="10">
    <location>
        <begin position="503"/>
        <end position="524"/>
    </location>
</feature>
<keyword evidence="13" id="KW-1185">Reference proteome</keyword>
<comment type="similarity">
    <text evidence="2">Belongs to the ZC3H14 family.</text>
</comment>
<evidence type="ECO:0000256" key="7">
    <source>
        <dbReference type="ARBA" id="ARBA00022833"/>
    </source>
</evidence>
<keyword evidence="7 9" id="KW-0862">Zinc</keyword>
<sequence>MADIDGYREWLATVQHQPAFINNNWCAMLAHDMEVNSDDFKIPYSIVEEELMKEEHNVNLKFGWHTSNALRHWLASLLKPFNANASVFNYEEVLREFLGRANILPLGIFNPLTPETSFHCLPTECKLWIFYALRNHTKPSSNPSPIAKDSFGNAYYILPSCRLYVRIDRAEKIALPIDEARINSEAWGSLYRHVHSKPCKLLCEDKDGWELVWNAFQLYRLFNLQYTIRPEIEAKFSQRNLNEVTRDKQRKEFEERLRKLAPVPRARTSKQGMSSTDCETTDASTLISSVENDIGDLTMKDQEPQSTPIEAKEQVKPVKISTQQEIVGKCWTFPQCPLKNKCRYVHPTIPCTEFPNCPRGFECLFLHETCPNDAQCEEPNCTFEHREGIPTYHRIPRGESQRPVASIVPVRRGNVSHPEMKKKRCQFFPQCKNGDHCRYFHPVHDCKKLADGSKCNVQKCLFKHGPCPNDGACKNFRCTYEHYKSPPVIERILAAKKNKGALNRANSTNDLSDIPEQEETKESLSRASSIGNLSRCSVRWSGQKKSVTFDFDSDGESVKSTRKESTEQRPVGILRPSGINSLGRCKFGTRCSNEICEFTHPREKCPAFPKCPNGGACIFLHDVCKNDGVCSKENCDFEHLLPHNIDNNWCKNGSRCKKVGCKFLHPQECIGRCPTPNGCWKYHRLAHQPLPTPRQLVPSLVSSEYDPRFGQGFGFQGEHYNVPPFGPPPDAGYGYGGYMPPFAPGSGYAPSMGHSGVPPHPGFGFSAGPDMGPGRYGQNHGHPLGPVYANVPDLTTPESANAFPTQDRMEKKQEFIEVQSKIESFIVEEYMYSDDEIETTRF</sequence>
<proteinExistence type="inferred from homology"/>
<dbReference type="PANTHER" id="PTHR14738:SF29">
    <property type="entry name" value="ZINC FINGER CCCH DOMAIN-CONTAINING PROTEIN 14"/>
    <property type="match status" value="1"/>
</dbReference>
<dbReference type="PANTHER" id="PTHR14738">
    <property type="entry name" value="ZINC FINGER CCCH DOMAIN-CONTAINING PROTEIN 14"/>
    <property type="match status" value="1"/>
</dbReference>
<dbReference type="SMART" id="SM00356">
    <property type="entry name" value="ZnF_C3H1"/>
    <property type="match status" value="3"/>
</dbReference>